<dbReference type="PANTHER" id="PTHR33744">
    <property type="entry name" value="CARBOHYDRATE DIACID REGULATOR"/>
    <property type="match status" value="1"/>
</dbReference>
<dbReference type="AlphaFoldDB" id="A0A974A416"/>
<evidence type="ECO:0000256" key="2">
    <source>
        <dbReference type="SAM" id="Coils"/>
    </source>
</evidence>
<dbReference type="SMART" id="SM00065">
    <property type="entry name" value="GAF"/>
    <property type="match status" value="1"/>
</dbReference>
<dbReference type="Proteomes" id="UP001432046">
    <property type="component" value="Chromosome"/>
</dbReference>
<proteinExistence type="inferred from homology"/>
<comment type="similarity">
    <text evidence="1">Belongs to the CdaR family.</text>
</comment>
<dbReference type="SUPFAM" id="SSF55781">
    <property type="entry name" value="GAF domain-like"/>
    <property type="match status" value="1"/>
</dbReference>
<evidence type="ECO:0000259" key="3">
    <source>
        <dbReference type="SMART" id="SM00065"/>
    </source>
</evidence>
<dbReference type="InterPro" id="IPR042070">
    <property type="entry name" value="PucR_C-HTH_sf"/>
</dbReference>
<reference evidence="5" key="2">
    <citation type="journal article" date="2021" name="Int. J. Syst. Evol. Microbiol.">
        <title>Bradyrhizobium septentrionale sp. nov. (sv. septentrionale) and Bradyrhizobium quebecense sp. nov. (sv. septentrionale) associated with legumes native to Canada possess rearranged symbiosis genes and numerous insertion sequences.</title>
        <authorList>
            <person name="Bromfield E.S.P."/>
            <person name="Cloutier S."/>
        </authorList>
    </citation>
    <scope>NUCLEOTIDE SEQUENCE</scope>
    <source>
        <strain evidence="5">5S5</strain>
    </source>
</reference>
<feature type="coiled-coil region" evidence="2">
    <location>
        <begin position="308"/>
        <end position="339"/>
    </location>
</feature>
<dbReference type="Pfam" id="PF17853">
    <property type="entry name" value="GGDEF_2"/>
    <property type="match status" value="1"/>
</dbReference>
<sequence length="738" mass="80994">MSGTALLAQRGTFSDDPHQGLAVLREAIISLSEAADRGPQVLFAEARILFRNLLAVRDVRLLVRSAGAWREWEKLNDGADEALIERLPDSFIDMMRFEDAILVPVQVGSVALLVEGMTDSDALRERAATLSHVFRLAIASSETRNGNPDKLEAIRVFQRVANKILKSRNLQEIFLQITHEAKARLSADICGIMLLEEEALVMKRCTGNLAAETAALRMKAGQGVGGRVLETRQPCSIEDYVQSEIISRDFMSLARAERVRSALAVPLMSQDQVIGVLEVWRRKPSTFTPQHTAELATLANLASLAIENAALLDAREAAARELEDAHSKLQQRYNVIRNSADLQEGLISTLLDGGGLCEIAQRAHQHLHSPVLILDKHLDVQACHPRTAATDAVLRAVRIAISQNRGPDTRYKTISAGALRFAFQSITAGSEQLGWAVMLNPEIENESAQLAITELCVTAALHQTKERAAARALSDKLATLTWDLLEGTDHLRQLALQRAKELDAEIPAEYCIAVCRIDGLDKPDKSGVLTGGEIEGRRRSVAEAPNHLPGRQIAKLSGLRGNELALVISSCESVKARDFAQSLIVEIMRRVPGCTARVGLSRGCSEPMSIPSAWRDARIALDVACQSRTAAVIDYNDVGVAGLLMSIREGTDFQGFVGQSIGGLLKEKSPQRETLLQTLRVFFACNCSQQATARELRTHQKTIAYRLDKIERITGLKLAAHEQRVLLYLALQMNDLIR</sequence>
<evidence type="ECO:0000313" key="6">
    <source>
        <dbReference type="Proteomes" id="UP001432046"/>
    </source>
</evidence>
<name>A0A974A416_9BRAD</name>
<keyword evidence="6" id="KW-1185">Reference proteome</keyword>
<dbReference type="InterPro" id="IPR029016">
    <property type="entry name" value="GAF-like_dom_sf"/>
</dbReference>
<protein>
    <submittedName>
        <fullName evidence="4">Helix-turn-helix domain-containing protein</fullName>
    </submittedName>
</protein>
<feature type="domain" description="GAF" evidence="3">
    <location>
        <begin position="169"/>
        <end position="316"/>
    </location>
</feature>
<reference evidence="4" key="1">
    <citation type="submission" date="2020-06" db="EMBL/GenBank/DDBJ databases">
        <title>Whole Genome Sequence of Bradyrhizobium sp. Strain 1S1.</title>
        <authorList>
            <person name="Bromfield E.S.P."/>
            <person name="Cloutier S."/>
        </authorList>
    </citation>
    <scope>NUCLEOTIDE SEQUENCE [LARGE SCALE GENOMIC DNA]</scope>
    <source>
        <strain evidence="4">1S1</strain>
    </source>
</reference>
<evidence type="ECO:0000313" key="4">
    <source>
        <dbReference type="EMBL" id="NVI47608.1"/>
    </source>
</evidence>
<dbReference type="Pfam" id="PF13556">
    <property type="entry name" value="HTH_30"/>
    <property type="match status" value="1"/>
</dbReference>
<dbReference type="EMBL" id="JAAOLE020000001">
    <property type="protein sequence ID" value="NVI47608.1"/>
    <property type="molecule type" value="Genomic_DNA"/>
</dbReference>
<organism evidence="4">
    <name type="scientific">Bradyrhizobium septentrionale</name>
    <dbReference type="NCBI Taxonomy" id="1404411"/>
    <lineage>
        <taxon>Bacteria</taxon>
        <taxon>Pseudomonadati</taxon>
        <taxon>Pseudomonadota</taxon>
        <taxon>Alphaproteobacteria</taxon>
        <taxon>Hyphomicrobiales</taxon>
        <taxon>Nitrobacteraceae</taxon>
        <taxon>Bradyrhizobium</taxon>
    </lineage>
</organism>
<dbReference type="Gene3D" id="1.10.10.2840">
    <property type="entry name" value="PucR C-terminal helix-turn-helix domain"/>
    <property type="match status" value="1"/>
</dbReference>
<gene>
    <name evidence="4" type="ORF">HAP48_032535</name>
    <name evidence="5" type="ORF">WDK88_13870</name>
</gene>
<dbReference type="PANTHER" id="PTHR33744:SF1">
    <property type="entry name" value="DNA-BINDING TRANSCRIPTIONAL ACTIVATOR ADER"/>
    <property type="match status" value="1"/>
</dbReference>
<reference evidence="5" key="3">
    <citation type="submission" date="2024-03" db="EMBL/GenBank/DDBJ databases">
        <authorList>
            <person name="Bromfield E.S.P."/>
            <person name="Cloutier S."/>
        </authorList>
    </citation>
    <scope>NUCLEOTIDE SEQUENCE</scope>
    <source>
        <strain evidence="5">5S5</strain>
    </source>
</reference>
<accession>A0A974A416</accession>
<dbReference type="InterPro" id="IPR051448">
    <property type="entry name" value="CdaR-like_regulators"/>
</dbReference>
<evidence type="ECO:0000256" key="1">
    <source>
        <dbReference type="ARBA" id="ARBA00006754"/>
    </source>
</evidence>
<dbReference type="RefSeq" id="WP_166208321.1">
    <property type="nucleotide sequence ID" value="NZ_CP088285.1"/>
</dbReference>
<dbReference type="InterPro" id="IPR025736">
    <property type="entry name" value="PucR_C-HTH_dom"/>
</dbReference>
<dbReference type="InterPro" id="IPR003018">
    <property type="entry name" value="GAF"/>
</dbReference>
<evidence type="ECO:0000313" key="5">
    <source>
        <dbReference type="EMBL" id="WXC82584.1"/>
    </source>
</evidence>
<dbReference type="InterPro" id="IPR041522">
    <property type="entry name" value="CdaR_GGDEF"/>
</dbReference>
<keyword evidence="2" id="KW-0175">Coiled coil</keyword>
<dbReference type="EMBL" id="CP147711">
    <property type="protein sequence ID" value="WXC82584.1"/>
    <property type="molecule type" value="Genomic_DNA"/>
</dbReference>
<dbReference type="Gene3D" id="3.30.450.40">
    <property type="match status" value="1"/>
</dbReference>
<dbReference type="Pfam" id="PF13185">
    <property type="entry name" value="GAF_2"/>
    <property type="match status" value="1"/>
</dbReference>